<evidence type="ECO:0000313" key="1">
    <source>
        <dbReference type="EMBL" id="CAB3993606.1"/>
    </source>
</evidence>
<protein>
    <submittedName>
        <fullName evidence="1">Uncharacterized protein</fullName>
    </submittedName>
</protein>
<comment type="caution">
    <text evidence="1">The sequence shown here is derived from an EMBL/GenBank/DDBJ whole genome shotgun (WGS) entry which is preliminary data.</text>
</comment>
<dbReference type="PANTHER" id="PTHR31424">
    <property type="entry name" value="PROTEIN CBG23806"/>
    <property type="match status" value="1"/>
</dbReference>
<dbReference type="Proteomes" id="UP001152795">
    <property type="component" value="Unassembled WGS sequence"/>
</dbReference>
<dbReference type="PANTHER" id="PTHR31424:SF3">
    <property type="entry name" value="RING-TYPE DOMAIN-CONTAINING PROTEIN"/>
    <property type="match status" value="1"/>
</dbReference>
<keyword evidence="2" id="KW-1185">Reference proteome</keyword>
<proteinExistence type="predicted"/>
<name>A0A6S7GUQ5_PARCT</name>
<dbReference type="EMBL" id="CACRXK020002292">
    <property type="protein sequence ID" value="CAB3993606.1"/>
    <property type="molecule type" value="Genomic_DNA"/>
</dbReference>
<evidence type="ECO:0000313" key="2">
    <source>
        <dbReference type="Proteomes" id="UP001152795"/>
    </source>
</evidence>
<reference evidence="1" key="1">
    <citation type="submission" date="2020-04" db="EMBL/GenBank/DDBJ databases">
        <authorList>
            <person name="Alioto T."/>
            <person name="Alioto T."/>
            <person name="Gomez Garrido J."/>
        </authorList>
    </citation>
    <scope>NUCLEOTIDE SEQUENCE</scope>
    <source>
        <strain evidence="1">A484AB</strain>
    </source>
</reference>
<gene>
    <name evidence="1" type="ORF">PACLA_8A001658</name>
</gene>
<dbReference type="OrthoDB" id="5989200at2759"/>
<accession>A0A6S7GUQ5</accession>
<dbReference type="AlphaFoldDB" id="A0A6S7GUQ5"/>
<organism evidence="1 2">
    <name type="scientific">Paramuricea clavata</name>
    <name type="common">Red gorgonian</name>
    <name type="synonym">Violescent sea-whip</name>
    <dbReference type="NCBI Taxonomy" id="317549"/>
    <lineage>
        <taxon>Eukaryota</taxon>
        <taxon>Metazoa</taxon>
        <taxon>Cnidaria</taxon>
        <taxon>Anthozoa</taxon>
        <taxon>Octocorallia</taxon>
        <taxon>Malacalcyonacea</taxon>
        <taxon>Plexauridae</taxon>
        <taxon>Paramuricea</taxon>
    </lineage>
</organism>
<sequence length="797" mass="92083">MSDIVKILDLQKVENHIQVVNPNQCLNYVGKQCVSSEQVVFTVRIPYITLRYWYTCKAKDGLLNQINCSWIEILNYYLNQISGYKIRENCERIEGRLRRLCCQVAAKYVGANGTTFRKLNLNVVNISVRAGEFQTMAELASKLKQEQAKNEQMCKENEILKSRCEELYSQMKDAQKAEKDAHQNFDILQTENLELYTYIENIGQDVNFDNKSKKVCEVGERQQRRKLKELKTKIEQALWFAKTFGLELQSINLLDQKGTEHTITYNESNHARAYKDLTEEEQEKVKNILFLLDNFCVSDAAYHELTMSEGGNQLPRSYLIKQCKEQLNSLCHITRTPGQAEGITSKDINIDDPGFKLKIKLSGDGAKMSKLTNFVVISFAVLNKDDDVMASRGNHSIAIIKGQESYELLQTSCAAIFKQVNVLVKEKKISIDEKDIPLEMFLGGDYKEYYWSDHIVRSLKEIKECAKKREYSCEHMPLVNIPLENVILDELHLMLRITDKLTKNLIEAALEWDKKDNLNKAPSKRSNQHMEDLLEAIRSCGLSFQVWEKTNGDGSGSGMYDFTSLMGSAKKLLLKKLPDKLKGVIMPDTEEAVIKLWKDFDQLYTLLGQKNLSDEDIQKYFLEASNWVSHFSSLGGRCFGHEKARVTPYMHSMVYHVPQFMKNHRSIKIFTGQGVEKLNDDCRRIHLQRSNKWDAPKDVLLVEKRLENLASYERCPRPYKKHTQQYWETDIIENRAKRIRVCQQAAPAVPGTVNVDKMTVEEIKNLLMERGIKTRIRTIKRLRELLRDQLAAEAMEL</sequence>